<feature type="transmembrane region" description="Helical" evidence="5">
    <location>
        <begin position="196"/>
        <end position="212"/>
    </location>
</feature>
<dbReference type="RefSeq" id="WP_341841456.1">
    <property type="nucleotide sequence ID" value="NZ_CP149792.1"/>
</dbReference>
<dbReference type="Pfam" id="PF12833">
    <property type="entry name" value="HTH_18"/>
    <property type="match status" value="1"/>
</dbReference>
<evidence type="ECO:0000313" key="7">
    <source>
        <dbReference type="EMBL" id="WZN46774.1"/>
    </source>
</evidence>
<keyword evidence="1" id="KW-0805">Transcription regulation</keyword>
<dbReference type="PANTHER" id="PTHR43280">
    <property type="entry name" value="ARAC-FAMILY TRANSCRIPTIONAL REGULATOR"/>
    <property type="match status" value="1"/>
</dbReference>
<feature type="transmembrane region" description="Helical" evidence="5">
    <location>
        <begin position="29"/>
        <end position="48"/>
    </location>
</feature>
<gene>
    <name evidence="7" type="ORF">WJU22_01070</name>
</gene>
<dbReference type="SMART" id="SM00342">
    <property type="entry name" value="HTH_ARAC"/>
    <property type="match status" value="1"/>
</dbReference>
<evidence type="ECO:0000256" key="4">
    <source>
        <dbReference type="SAM" id="MobiDB-lite"/>
    </source>
</evidence>
<evidence type="ECO:0000256" key="3">
    <source>
        <dbReference type="ARBA" id="ARBA00023163"/>
    </source>
</evidence>
<dbReference type="InterPro" id="IPR018060">
    <property type="entry name" value="HTH_AraC"/>
</dbReference>
<dbReference type="PANTHER" id="PTHR43280:SF29">
    <property type="entry name" value="ARAC-FAMILY TRANSCRIPTIONAL REGULATOR"/>
    <property type="match status" value="1"/>
</dbReference>
<feature type="transmembrane region" description="Helical" evidence="5">
    <location>
        <begin position="94"/>
        <end position="113"/>
    </location>
</feature>
<keyword evidence="3" id="KW-0804">Transcription</keyword>
<evidence type="ECO:0000256" key="2">
    <source>
        <dbReference type="ARBA" id="ARBA00023125"/>
    </source>
</evidence>
<evidence type="ECO:0000256" key="5">
    <source>
        <dbReference type="SAM" id="Phobius"/>
    </source>
</evidence>
<dbReference type="InterPro" id="IPR009057">
    <property type="entry name" value="Homeodomain-like_sf"/>
</dbReference>
<keyword evidence="2" id="KW-0238">DNA-binding</keyword>
<feature type="region of interest" description="Disordered" evidence="4">
    <location>
        <begin position="226"/>
        <end position="246"/>
    </location>
</feature>
<proteinExistence type="predicted"/>
<feature type="domain" description="HTH araC/xylS-type" evidence="6">
    <location>
        <begin position="268"/>
        <end position="372"/>
    </location>
</feature>
<keyword evidence="5" id="KW-0472">Membrane</keyword>
<dbReference type="Gene3D" id="1.10.10.60">
    <property type="entry name" value="Homeodomain-like"/>
    <property type="match status" value="2"/>
</dbReference>
<evidence type="ECO:0000313" key="8">
    <source>
        <dbReference type="Proteomes" id="UP001449657"/>
    </source>
</evidence>
<reference evidence="7 8" key="1">
    <citation type="submission" date="2024-03" db="EMBL/GenBank/DDBJ databases">
        <title>Chitinophaga caseinilytica sp. nov., a casein hydrolysing bacterium isolated from forest soil.</title>
        <authorList>
            <person name="Lee D.S."/>
            <person name="Han D.M."/>
            <person name="Baek J.H."/>
            <person name="Choi D.G."/>
            <person name="Jeon J.H."/>
            <person name="Jeon C.O."/>
        </authorList>
    </citation>
    <scope>NUCLEOTIDE SEQUENCE [LARGE SCALE GENOMIC DNA]</scope>
    <source>
        <strain evidence="7 8">KACC 19118</strain>
    </source>
</reference>
<dbReference type="Proteomes" id="UP001449657">
    <property type="component" value="Chromosome"/>
</dbReference>
<sequence>MLHIAGIIISIFLAFLLFAKKGKSAADPVLAAWLVVISFHLLCYHLLISGAYTGFPYLLGTEIPLPLVHGPFLYLYTALLTGQTQQRIPWPIHFLPAAIAYLLLSKFYLLPMADKIAVYENHGKGFETITAIIRYPIVPSGILYVVLSLMMLRKHRVNISKQFSYSEKIDLNWLVYLALGMAAIWLSIIFGGDVSTFILVDLFVLFIGYFGIKQVGIFTNRPEPALPQTRETPLPETILPSETPNHSAEKTKYRKTALGDDMLSKIHQQLTGLMESEKLFTDPELNLDDLAARLSVSSNALSQVINSLEQRNFYDYINDLRVREFKRLAVLPENSRLTLLSIAYEAGFNSKTSFNRNFKKATGISPREFCQQEKILPDPE</sequence>
<keyword evidence="5" id="KW-0812">Transmembrane</keyword>
<feature type="transmembrane region" description="Helical" evidence="5">
    <location>
        <begin position="133"/>
        <end position="152"/>
    </location>
</feature>
<dbReference type="EMBL" id="CP150096">
    <property type="protein sequence ID" value="WZN46774.1"/>
    <property type="molecule type" value="Genomic_DNA"/>
</dbReference>
<dbReference type="PROSITE" id="PS01124">
    <property type="entry name" value="HTH_ARAC_FAMILY_2"/>
    <property type="match status" value="1"/>
</dbReference>
<feature type="transmembrane region" description="Helical" evidence="5">
    <location>
        <begin position="173"/>
        <end position="190"/>
    </location>
</feature>
<evidence type="ECO:0000259" key="6">
    <source>
        <dbReference type="PROSITE" id="PS01124"/>
    </source>
</evidence>
<protein>
    <submittedName>
        <fullName evidence="7">Helix-turn-helix domain-containing protein</fullName>
    </submittedName>
</protein>
<organism evidence="7 8">
    <name type="scientific">Chitinophaga caseinilytica</name>
    <dbReference type="NCBI Taxonomy" id="2267521"/>
    <lineage>
        <taxon>Bacteria</taxon>
        <taxon>Pseudomonadati</taxon>
        <taxon>Bacteroidota</taxon>
        <taxon>Chitinophagia</taxon>
        <taxon>Chitinophagales</taxon>
        <taxon>Chitinophagaceae</taxon>
        <taxon>Chitinophaga</taxon>
    </lineage>
</organism>
<keyword evidence="5" id="KW-1133">Transmembrane helix</keyword>
<evidence type="ECO:0000256" key="1">
    <source>
        <dbReference type="ARBA" id="ARBA00023015"/>
    </source>
</evidence>
<dbReference type="SUPFAM" id="SSF46689">
    <property type="entry name" value="Homeodomain-like"/>
    <property type="match status" value="1"/>
</dbReference>
<name>A0ABZ2Z8D5_9BACT</name>
<accession>A0ABZ2Z8D5</accession>
<keyword evidence="8" id="KW-1185">Reference proteome</keyword>